<feature type="transmembrane region" description="Helical" evidence="6">
    <location>
        <begin position="219"/>
        <end position="243"/>
    </location>
</feature>
<feature type="transmembrane region" description="Helical" evidence="6">
    <location>
        <begin position="362"/>
        <end position="381"/>
    </location>
</feature>
<sequence>MIVNVIMTIISRIITVSGSLLLSIFVANKFGPLYLGYFSLSLVILNGVNLLNKNGFDVYYIKHGFDVDNELMRLDLFFTLCFKLLKRSLYIVLLIALLGGAWVYYDNSNEVISNFVFLLLALPFFSMAYLFSAFYKASQKPSIACLFEIGSISMLTVLMTYFYSCTMNVFDFNIVSRMFFLSSVLVSIIGIYSVFFKADKRLISLNKNHTYSKRETNDFLTVSILGYIQVSMFTYICSFMLSGQDLGVFKAIEKVALVISFVLVVINSILMPKFSFLYRKKEIKKLENLMQSGVKICFILTLPYVLFVLFFPNTILSIFGNGFSGHGIVLNIMCLAQWFNVILGSVGSILNMTGHQRDVKNISFFIMCVMLLIAPVAIYKYQLFGAALAYLIYLSSQNILLFLFVYKRLKISPIPLLFWRSRCS</sequence>
<feature type="transmembrane region" description="Helical" evidence="6">
    <location>
        <begin position="111"/>
        <end position="131"/>
    </location>
</feature>
<feature type="transmembrane region" description="Helical" evidence="6">
    <location>
        <begin position="9"/>
        <end position="27"/>
    </location>
</feature>
<feature type="transmembrane region" description="Helical" evidence="6">
    <location>
        <begin position="296"/>
        <end position="316"/>
    </location>
</feature>
<evidence type="ECO:0000256" key="5">
    <source>
        <dbReference type="ARBA" id="ARBA00023136"/>
    </source>
</evidence>
<dbReference type="PANTHER" id="PTHR30250:SF11">
    <property type="entry name" value="O-ANTIGEN TRANSPORTER-RELATED"/>
    <property type="match status" value="1"/>
</dbReference>
<feature type="transmembrane region" description="Helical" evidence="6">
    <location>
        <begin position="175"/>
        <end position="198"/>
    </location>
</feature>
<organism evidence="7 8">
    <name type="scientific">Vibrio algicola</name>
    <dbReference type="NCBI Taxonomy" id="2662262"/>
    <lineage>
        <taxon>Bacteria</taxon>
        <taxon>Pseudomonadati</taxon>
        <taxon>Pseudomonadota</taxon>
        <taxon>Gammaproteobacteria</taxon>
        <taxon>Vibrionales</taxon>
        <taxon>Vibrionaceae</taxon>
        <taxon>Vibrio</taxon>
    </lineage>
</organism>
<accession>A0A5Q0TBE3</accession>
<dbReference type="RefSeq" id="WP_153445953.1">
    <property type="nucleotide sequence ID" value="NZ_CP045699.1"/>
</dbReference>
<dbReference type="PANTHER" id="PTHR30250">
    <property type="entry name" value="PST FAMILY PREDICTED COLANIC ACID TRANSPORTER"/>
    <property type="match status" value="1"/>
</dbReference>
<keyword evidence="5 6" id="KW-0472">Membrane</keyword>
<evidence type="ECO:0000256" key="4">
    <source>
        <dbReference type="ARBA" id="ARBA00022989"/>
    </source>
</evidence>
<evidence type="ECO:0000313" key="7">
    <source>
        <dbReference type="EMBL" id="QGA64190.1"/>
    </source>
</evidence>
<dbReference type="EMBL" id="CP045699">
    <property type="protein sequence ID" value="QGA64190.1"/>
    <property type="molecule type" value="Genomic_DNA"/>
</dbReference>
<gene>
    <name evidence="7" type="ORF">GFB47_01345</name>
</gene>
<proteinExistence type="predicted"/>
<feature type="transmembrane region" description="Helical" evidence="6">
    <location>
        <begin position="255"/>
        <end position="276"/>
    </location>
</feature>
<feature type="transmembrane region" description="Helical" evidence="6">
    <location>
        <begin position="328"/>
        <end position="350"/>
    </location>
</feature>
<dbReference type="InterPro" id="IPR050833">
    <property type="entry name" value="Poly_Biosynth_Transport"/>
</dbReference>
<evidence type="ECO:0000256" key="2">
    <source>
        <dbReference type="ARBA" id="ARBA00022475"/>
    </source>
</evidence>
<dbReference type="GO" id="GO:0005886">
    <property type="term" value="C:plasma membrane"/>
    <property type="evidence" value="ECO:0007669"/>
    <property type="project" value="UniProtKB-SubCell"/>
</dbReference>
<evidence type="ECO:0000256" key="1">
    <source>
        <dbReference type="ARBA" id="ARBA00004651"/>
    </source>
</evidence>
<keyword evidence="3 6" id="KW-0812">Transmembrane</keyword>
<feature type="transmembrane region" description="Helical" evidence="6">
    <location>
        <begin position="387"/>
        <end position="406"/>
    </location>
</feature>
<dbReference type="Proteomes" id="UP000348942">
    <property type="component" value="Chromosome 1"/>
</dbReference>
<evidence type="ECO:0000256" key="6">
    <source>
        <dbReference type="SAM" id="Phobius"/>
    </source>
</evidence>
<feature type="transmembrane region" description="Helical" evidence="6">
    <location>
        <begin position="88"/>
        <end position="105"/>
    </location>
</feature>
<feature type="transmembrane region" description="Helical" evidence="6">
    <location>
        <begin position="143"/>
        <end position="163"/>
    </location>
</feature>
<keyword evidence="4 6" id="KW-1133">Transmembrane helix</keyword>
<dbReference type="AlphaFoldDB" id="A0A5Q0TBE3"/>
<name>A0A5Q0TBE3_9VIBR</name>
<comment type="subcellular location">
    <subcellularLocation>
        <location evidence="1">Cell membrane</location>
        <topology evidence="1">Multi-pass membrane protein</topology>
    </subcellularLocation>
</comment>
<protein>
    <submittedName>
        <fullName evidence="7">Uncharacterized protein</fullName>
    </submittedName>
</protein>
<keyword evidence="2" id="KW-1003">Cell membrane</keyword>
<feature type="transmembrane region" description="Helical" evidence="6">
    <location>
        <begin position="33"/>
        <end position="52"/>
    </location>
</feature>
<evidence type="ECO:0000313" key="8">
    <source>
        <dbReference type="Proteomes" id="UP000348942"/>
    </source>
</evidence>
<reference evidence="7 8" key="1">
    <citation type="submission" date="2019-10" db="EMBL/GenBank/DDBJ databases">
        <title>Vibrio sp. nov., isolated from Coralline algae surface.</title>
        <authorList>
            <person name="Geng Y."/>
            <person name="Zhang X."/>
        </authorList>
    </citation>
    <scope>NUCLEOTIDE SEQUENCE [LARGE SCALE GENOMIC DNA]</scope>
    <source>
        <strain evidence="7 8">SM1977</strain>
    </source>
</reference>
<keyword evidence="8" id="KW-1185">Reference proteome</keyword>
<evidence type="ECO:0000256" key="3">
    <source>
        <dbReference type="ARBA" id="ARBA00022692"/>
    </source>
</evidence>